<dbReference type="AlphaFoldDB" id="A0A8E2EK38"/>
<sequence>MGEPSLSELLKWSIENSEASLHDPSSQVNTGRPLQTAALAALFGGPSDADLMRQRMEIIENKTSEHTLQQRITCFDDFEQLIESLDNANNLEILKLWTPLVGQLENQEAELRFYAAWCCGTAVQNNEKSQERLLIVGAIPKLIKLATEDPVEKVRKKAIYALSSAVRNYQPALDAVVESVPEDYKPETKLDATDMDSVDSLIQKLRDNSARLG</sequence>
<evidence type="ECO:0000256" key="3">
    <source>
        <dbReference type="ARBA" id="ARBA00022490"/>
    </source>
</evidence>
<evidence type="ECO:0000313" key="8">
    <source>
        <dbReference type="EMBL" id="OCK85275.1"/>
    </source>
</evidence>
<evidence type="ECO:0000313" key="9">
    <source>
        <dbReference type="Proteomes" id="UP000250266"/>
    </source>
</evidence>
<dbReference type="GO" id="GO:0006417">
    <property type="term" value="P:regulation of translation"/>
    <property type="evidence" value="ECO:0007669"/>
    <property type="project" value="UniProtKB-KW"/>
</dbReference>
<dbReference type="Pfam" id="PF13513">
    <property type="entry name" value="HEAT_EZ"/>
    <property type="match status" value="1"/>
</dbReference>
<dbReference type="Proteomes" id="UP000250266">
    <property type="component" value="Unassembled WGS sequence"/>
</dbReference>
<keyword evidence="9" id="KW-1185">Reference proteome</keyword>
<organism evidence="8 9">
    <name type="scientific">Lepidopterella palustris CBS 459.81</name>
    <dbReference type="NCBI Taxonomy" id="1314670"/>
    <lineage>
        <taxon>Eukaryota</taxon>
        <taxon>Fungi</taxon>
        <taxon>Dikarya</taxon>
        <taxon>Ascomycota</taxon>
        <taxon>Pezizomycotina</taxon>
        <taxon>Dothideomycetes</taxon>
        <taxon>Pleosporomycetidae</taxon>
        <taxon>Mytilinidiales</taxon>
        <taxon>Argynnaceae</taxon>
        <taxon>Lepidopterella</taxon>
    </lineage>
</organism>
<gene>
    <name evidence="8" type="ORF">K432DRAFT_318546</name>
</gene>
<dbReference type="Gene3D" id="1.25.10.10">
    <property type="entry name" value="Leucine-rich Repeat Variant"/>
    <property type="match status" value="1"/>
</dbReference>
<evidence type="ECO:0000256" key="1">
    <source>
        <dbReference type="ARBA" id="ARBA00004496"/>
    </source>
</evidence>
<protein>
    <submittedName>
        <fullName evidence="8">Hsp70-like protein</fullName>
    </submittedName>
</protein>
<dbReference type="OrthoDB" id="10250458at2759"/>
<dbReference type="GO" id="GO:0005783">
    <property type="term" value="C:endoplasmic reticulum"/>
    <property type="evidence" value="ECO:0007669"/>
    <property type="project" value="TreeGrafter"/>
</dbReference>
<dbReference type="SUPFAM" id="SSF48371">
    <property type="entry name" value="ARM repeat"/>
    <property type="match status" value="1"/>
</dbReference>
<dbReference type="InterPro" id="IPR050693">
    <property type="entry name" value="Hsp70_NEF-Inhibitors"/>
</dbReference>
<evidence type="ECO:0000256" key="2">
    <source>
        <dbReference type="ARBA" id="ARBA00011045"/>
    </source>
</evidence>
<keyword evidence="3" id="KW-0963">Cytoplasm</keyword>
<comment type="subcellular location">
    <subcellularLocation>
        <location evidence="1">Cytoplasm</location>
    </subcellularLocation>
</comment>
<evidence type="ECO:0000259" key="7">
    <source>
        <dbReference type="Pfam" id="PF08609"/>
    </source>
</evidence>
<comment type="similarity">
    <text evidence="2">Belongs to the FES1 family.</text>
</comment>
<dbReference type="PANTHER" id="PTHR19316:SF18">
    <property type="entry name" value="HSP70-BINDING PROTEIN 1"/>
    <property type="match status" value="1"/>
</dbReference>
<dbReference type="FunFam" id="1.25.10.10:FF:000434">
    <property type="entry name" value="Hsp70 nucleotide exchange factor fes1"/>
    <property type="match status" value="1"/>
</dbReference>
<dbReference type="InterPro" id="IPR011989">
    <property type="entry name" value="ARM-like"/>
</dbReference>
<proteinExistence type="inferred from homology"/>
<dbReference type="EMBL" id="KV744821">
    <property type="protein sequence ID" value="OCK85275.1"/>
    <property type="molecule type" value="Genomic_DNA"/>
</dbReference>
<name>A0A8E2EK38_9PEZI</name>
<comment type="function">
    <text evidence="6">Functions as a nucleotide exchange factor (NEF) for Hsp70 chaperones which accelerates the release of ADP. Required for fully efficient Hsp70-mediated folding of proteins.</text>
</comment>
<dbReference type="PANTHER" id="PTHR19316">
    <property type="entry name" value="PROTEIN FOLDING REGULATOR"/>
    <property type="match status" value="1"/>
</dbReference>
<dbReference type="Pfam" id="PF08609">
    <property type="entry name" value="Fes1"/>
    <property type="match status" value="1"/>
</dbReference>
<keyword evidence="4" id="KW-0677">Repeat</keyword>
<reference evidence="8 9" key="1">
    <citation type="journal article" date="2016" name="Nat. Commun.">
        <title>Ectomycorrhizal ecology is imprinted in the genome of the dominant symbiotic fungus Cenococcum geophilum.</title>
        <authorList>
            <consortium name="DOE Joint Genome Institute"/>
            <person name="Peter M."/>
            <person name="Kohler A."/>
            <person name="Ohm R.A."/>
            <person name="Kuo A."/>
            <person name="Krutzmann J."/>
            <person name="Morin E."/>
            <person name="Arend M."/>
            <person name="Barry K.W."/>
            <person name="Binder M."/>
            <person name="Choi C."/>
            <person name="Clum A."/>
            <person name="Copeland A."/>
            <person name="Grisel N."/>
            <person name="Haridas S."/>
            <person name="Kipfer T."/>
            <person name="LaButti K."/>
            <person name="Lindquist E."/>
            <person name="Lipzen A."/>
            <person name="Maire R."/>
            <person name="Meier B."/>
            <person name="Mihaltcheva S."/>
            <person name="Molinier V."/>
            <person name="Murat C."/>
            <person name="Poggeler S."/>
            <person name="Quandt C.A."/>
            <person name="Sperisen C."/>
            <person name="Tritt A."/>
            <person name="Tisserant E."/>
            <person name="Crous P.W."/>
            <person name="Henrissat B."/>
            <person name="Nehls U."/>
            <person name="Egli S."/>
            <person name="Spatafora J.W."/>
            <person name="Grigoriev I.V."/>
            <person name="Martin F.M."/>
        </authorList>
    </citation>
    <scope>NUCLEOTIDE SEQUENCE [LARGE SCALE GENOMIC DNA]</scope>
    <source>
        <strain evidence="8 9">CBS 459.81</strain>
    </source>
</reference>
<keyword evidence="5" id="KW-0810">Translation regulation</keyword>
<evidence type="ECO:0000256" key="6">
    <source>
        <dbReference type="ARBA" id="ARBA00024912"/>
    </source>
</evidence>
<dbReference type="InterPro" id="IPR016024">
    <property type="entry name" value="ARM-type_fold"/>
</dbReference>
<dbReference type="GO" id="GO:0000774">
    <property type="term" value="F:adenyl-nucleotide exchange factor activity"/>
    <property type="evidence" value="ECO:0007669"/>
    <property type="project" value="TreeGrafter"/>
</dbReference>
<evidence type="ECO:0000256" key="5">
    <source>
        <dbReference type="ARBA" id="ARBA00022845"/>
    </source>
</evidence>
<evidence type="ECO:0000256" key="4">
    <source>
        <dbReference type="ARBA" id="ARBA00022737"/>
    </source>
</evidence>
<dbReference type="InterPro" id="IPR013918">
    <property type="entry name" value="Nucleotide_exch_fac_Fes1"/>
</dbReference>
<feature type="domain" description="Nucleotide exchange factor Fes1" evidence="7">
    <location>
        <begin position="6"/>
        <end position="91"/>
    </location>
</feature>
<accession>A0A8E2EK38</accession>